<reference evidence="3" key="1">
    <citation type="journal article" date="2017" name="Genome Biol.">
        <title>Comparative genomics reveals high biological diversity and specific adaptations in the industrially and medically important fungal genus Aspergillus.</title>
        <authorList>
            <person name="de Vries R.P."/>
            <person name="Riley R."/>
            <person name="Wiebenga A."/>
            <person name="Aguilar-Osorio G."/>
            <person name="Amillis S."/>
            <person name="Uchima C.A."/>
            <person name="Anderluh G."/>
            <person name="Asadollahi M."/>
            <person name="Askin M."/>
            <person name="Barry K."/>
            <person name="Battaglia E."/>
            <person name="Bayram O."/>
            <person name="Benocci T."/>
            <person name="Braus-Stromeyer S.A."/>
            <person name="Caldana C."/>
            <person name="Canovas D."/>
            <person name="Cerqueira G.C."/>
            <person name="Chen F."/>
            <person name="Chen W."/>
            <person name="Choi C."/>
            <person name="Clum A."/>
            <person name="Dos Santos R.A."/>
            <person name="Damasio A.R."/>
            <person name="Diallinas G."/>
            <person name="Emri T."/>
            <person name="Fekete E."/>
            <person name="Flipphi M."/>
            <person name="Freyberg S."/>
            <person name="Gallo A."/>
            <person name="Gournas C."/>
            <person name="Habgood R."/>
            <person name="Hainaut M."/>
            <person name="Harispe M.L."/>
            <person name="Henrissat B."/>
            <person name="Hilden K.S."/>
            <person name="Hope R."/>
            <person name="Hossain A."/>
            <person name="Karabika E."/>
            <person name="Karaffa L."/>
            <person name="Karanyi Z."/>
            <person name="Krasevec N."/>
            <person name="Kuo A."/>
            <person name="Kusch H."/>
            <person name="LaButti K."/>
            <person name="Lagendijk E.L."/>
            <person name="Lapidus A."/>
            <person name="Levasseur A."/>
            <person name="Lindquist E."/>
            <person name="Lipzen A."/>
            <person name="Logrieco A.F."/>
            <person name="MacCabe A."/>
            <person name="Maekelae M.R."/>
            <person name="Malavazi I."/>
            <person name="Melin P."/>
            <person name="Meyer V."/>
            <person name="Mielnichuk N."/>
            <person name="Miskei M."/>
            <person name="Molnar A.P."/>
            <person name="Mule G."/>
            <person name="Ngan C.Y."/>
            <person name="Orejas M."/>
            <person name="Orosz E."/>
            <person name="Ouedraogo J.P."/>
            <person name="Overkamp K.M."/>
            <person name="Park H.-S."/>
            <person name="Perrone G."/>
            <person name="Piumi F."/>
            <person name="Punt P.J."/>
            <person name="Ram A.F."/>
            <person name="Ramon A."/>
            <person name="Rauscher S."/>
            <person name="Record E."/>
            <person name="Riano-Pachon D.M."/>
            <person name="Robert V."/>
            <person name="Roehrig J."/>
            <person name="Ruller R."/>
            <person name="Salamov A."/>
            <person name="Salih N.S."/>
            <person name="Samson R.A."/>
            <person name="Sandor E."/>
            <person name="Sanguinetti M."/>
            <person name="Schuetze T."/>
            <person name="Sepcic K."/>
            <person name="Shelest E."/>
            <person name="Sherlock G."/>
            <person name="Sophianopoulou V."/>
            <person name="Squina F.M."/>
            <person name="Sun H."/>
            <person name="Susca A."/>
            <person name="Todd R.B."/>
            <person name="Tsang A."/>
            <person name="Unkles S.E."/>
            <person name="van de Wiele N."/>
            <person name="van Rossen-Uffink D."/>
            <person name="Oliveira J.V."/>
            <person name="Vesth T.C."/>
            <person name="Visser J."/>
            <person name="Yu J.-H."/>
            <person name="Zhou M."/>
            <person name="Andersen M.R."/>
            <person name="Archer D.B."/>
            <person name="Baker S.E."/>
            <person name="Benoit I."/>
            <person name="Brakhage A.A."/>
            <person name="Braus G.H."/>
            <person name="Fischer R."/>
            <person name="Frisvad J.C."/>
            <person name="Goldman G.H."/>
            <person name="Houbraken J."/>
            <person name="Oakley B."/>
            <person name="Pocsi I."/>
            <person name="Scazzocchio C."/>
            <person name="Seiboth B."/>
            <person name="vanKuyk P.A."/>
            <person name="Wortman J."/>
            <person name="Dyer P.S."/>
            <person name="Grigoriev I.V."/>
        </authorList>
    </citation>
    <scope>NUCLEOTIDE SEQUENCE [LARGE SCALE GENOMIC DNA]</scope>
    <source>
        <strain evidence="3">CBS 101740 / IMI 381727 / IBT 21946</strain>
    </source>
</reference>
<dbReference type="InterPro" id="IPR001087">
    <property type="entry name" value="GDSL"/>
</dbReference>
<dbReference type="InterPro" id="IPR053140">
    <property type="entry name" value="GDSL_Rv0518-like"/>
</dbReference>
<organism evidence="2 3">
    <name type="scientific">Aspergillus brasiliensis (strain CBS 101740 / IMI 381727 / IBT 21946)</name>
    <dbReference type="NCBI Taxonomy" id="767769"/>
    <lineage>
        <taxon>Eukaryota</taxon>
        <taxon>Fungi</taxon>
        <taxon>Dikarya</taxon>
        <taxon>Ascomycota</taxon>
        <taxon>Pezizomycotina</taxon>
        <taxon>Eurotiomycetes</taxon>
        <taxon>Eurotiomycetidae</taxon>
        <taxon>Eurotiales</taxon>
        <taxon>Aspergillaceae</taxon>
        <taxon>Aspergillus</taxon>
        <taxon>Aspergillus subgen. Circumdati</taxon>
    </lineage>
</organism>
<dbReference type="Pfam" id="PF00657">
    <property type="entry name" value="Lipase_GDSL"/>
    <property type="match status" value="1"/>
</dbReference>
<dbReference type="RefSeq" id="XP_067475129.1">
    <property type="nucleotide sequence ID" value="XM_067629003.1"/>
</dbReference>
<dbReference type="GeneID" id="93581491"/>
<dbReference type="CDD" id="cd01830">
    <property type="entry name" value="XynE_like"/>
    <property type="match status" value="1"/>
</dbReference>
<dbReference type="InterPro" id="IPR036514">
    <property type="entry name" value="SGNH_hydro_sf"/>
</dbReference>
<dbReference type="SUPFAM" id="SSF52266">
    <property type="entry name" value="SGNH hydrolase"/>
    <property type="match status" value="1"/>
</dbReference>
<dbReference type="PANTHER" id="PTHR43784">
    <property type="entry name" value="GDSL-LIKE LIPASE/ACYLHYDROLASE, PUTATIVE (AFU_ORTHOLOGUE AFUA_2G00820)-RELATED"/>
    <property type="match status" value="1"/>
</dbReference>
<evidence type="ECO:0000313" key="2">
    <source>
        <dbReference type="EMBL" id="OJJ67880.1"/>
    </source>
</evidence>
<accession>A0A1L9U863</accession>
<dbReference type="VEuPathDB" id="FungiDB:ASPBRDRAFT_68610"/>
<dbReference type="Proteomes" id="UP000184499">
    <property type="component" value="Unassembled WGS sequence"/>
</dbReference>
<dbReference type="EMBL" id="KV878692">
    <property type="protein sequence ID" value="OJJ67880.1"/>
    <property type="molecule type" value="Genomic_DNA"/>
</dbReference>
<evidence type="ECO:0000256" key="1">
    <source>
        <dbReference type="SAM" id="SignalP"/>
    </source>
</evidence>
<dbReference type="GO" id="GO:0016788">
    <property type="term" value="F:hydrolase activity, acting on ester bonds"/>
    <property type="evidence" value="ECO:0007669"/>
    <property type="project" value="InterPro"/>
</dbReference>
<keyword evidence="3" id="KW-1185">Reference proteome</keyword>
<keyword evidence="1" id="KW-0732">Signal</keyword>
<dbReference type="Gene3D" id="3.40.50.1110">
    <property type="entry name" value="SGNH hydrolase"/>
    <property type="match status" value="1"/>
</dbReference>
<dbReference type="OMA" id="RYAMIFE"/>
<sequence>MARHNLYNLILLLSLTLPILSTPLPSSQLQSSQSHWVDIWTTMPQLTEPANLPPAPFNSTPAIFPNTTLRQTLRLTQPAHTIRLRLSNAFGTTDLPITSVAISLPPNNTLGSASIIPDTTTPLSFDGDTSILVPAGSLIVSDPITLPQQAGTTLTVDLYLENGQNGTDITSHPGSRTTSWMGFGDMVGVDTLKGEDGEDVVGVEHWYFISTIEALLPDTYHGCAILGDSITDGRGSDTNANNRWPDLLLPYLHTNPQTSTSTLSLLNQAAGGNRLLHDSLGPNTLSRIDRDILSHSRITHTILFEGVNDIGTAPTDPTSQKIIGDRIIMSYRQIITRLHAAGIKVIGATITPFGTPGNSSVVQSYSDSERERTRQRVNAWIREESSSERGIGVGVGFDGVVDFDKVVRREEQPDLLKEEFDSGDHLHLNPKGYEAMARGFPVSLLD</sequence>
<proteinExistence type="predicted"/>
<dbReference type="AlphaFoldDB" id="A0A1L9U863"/>
<dbReference type="OrthoDB" id="10071171at2759"/>
<feature type="signal peptide" evidence="1">
    <location>
        <begin position="1"/>
        <end position="21"/>
    </location>
</feature>
<dbReference type="STRING" id="767769.A0A1L9U863"/>
<protein>
    <submittedName>
        <fullName evidence="2">Uncharacterized protein</fullName>
    </submittedName>
</protein>
<gene>
    <name evidence="2" type="ORF">ASPBRDRAFT_68610</name>
</gene>
<evidence type="ECO:0000313" key="3">
    <source>
        <dbReference type="Proteomes" id="UP000184499"/>
    </source>
</evidence>
<name>A0A1L9U863_ASPBC</name>
<feature type="chain" id="PRO_5013267915" evidence="1">
    <location>
        <begin position="22"/>
        <end position="446"/>
    </location>
</feature>
<dbReference type="PANTHER" id="PTHR43784:SF3">
    <property type="entry name" value="GDSL FAMILY LIPASE"/>
    <property type="match status" value="1"/>
</dbReference>